<dbReference type="AlphaFoldDB" id="A4BGZ2"/>
<dbReference type="CDD" id="cd07924">
    <property type="entry name" value="PCA_45_Doxase_A"/>
    <property type="match status" value="1"/>
</dbReference>
<organism evidence="2 3">
    <name type="scientific">Reinekea blandensis MED297</name>
    <dbReference type="NCBI Taxonomy" id="314283"/>
    <lineage>
        <taxon>Bacteria</taxon>
        <taxon>Pseudomonadati</taxon>
        <taxon>Pseudomonadota</taxon>
        <taxon>Gammaproteobacteria</taxon>
        <taxon>Oceanospirillales</taxon>
        <taxon>Saccharospirillaceae</taxon>
        <taxon>Reinekea</taxon>
    </lineage>
</organism>
<dbReference type="Pfam" id="PF07746">
    <property type="entry name" value="LigA"/>
    <property type="match status" value="1"/>
</dbReference>
<keyword evidence="2" id="KW-0223">Dioxygenase</keyword>
<dbReference type="NCBIfam" id="NF009917">
    <property type="entry name" value="PRK13377.1"/>
    <property type="match status" value="1"/>
</dbReference>
<dbReference type="RefSeq" id="WP_008047262.1">
    <property type="nucleotide sequence ID" value="NZ_CH724153.1"/>
</dbReference>
<dbReference type="EMBL" id="AAOE01000018">
    <property type="protein sequence ID" value="EAR08638.1"/>
    <property type="molecule type" value="Genomic_DNA"/>
</dbReference>
<comment type="caution">
    <text evidence="2">The sequence shown here is derived from an EMBL/GenBank/DDBJ whole genome shotgun (WGS) entry which is preliminary data.</text>
</comment>
<dbReference type="SUPFAM" id="SSF48076">
    <property type="entry name" value="LigA subunit of an aromatic-ring-opening dioxygenase LigAB"/>
    <property type="match status" value="1"/>
</dbReference>
<dbReference type="InterPro" id="IPR014159">
    <property type="entry name" value="PCA_LigA"/>
</dbReference>
<dbReference type="GO" id="GO:0051213">
    <property type="term" value="F:dioxygenase activity"/>
    <property type="evidence" value="ECO:0007669"/>
    <property type="project" value="UniProtKB-KW"/>
</dbReference>
<gene>
    <name evidence="2" type="ORF">MED297_03000</name>
</gene>
<evidence type="ECO:0000313" key="2">
    <source>
        <dbReference type="EMBL" id="EAR08638.1"/>
    </source>
</evidence>
<proteinExistence type="predicted"/>
<keyword evidence="2" id="KW-0560">Oxidoreductase</keyword>
<feature type="domain" description="Extradiol ring-cleavage dioxygenase LigAB LigA subunit" evidence="1">
    <location>
        <begin position="25"/>
        <end position="111"/>
    </location>
</feature>
<dbReference type="Gene3D" id="1.10.700.10">
    <property type="entry name" value="Dioxygenase LigAB, LigA subunit"/>
    <property type="match status" value="1"/>
</dbReference>
<dbReference type="InterPro" id="IPR011986">
    <property type="entry name" value="Xdiol_dOase_LigA"/>
</dbReference>
<evidence type="ECO:0000259" key="1">
    <source>
        <dbReference type="Pfam" id="PF07746"/>
    </source>
</evidence>
<dbReference type="HOGENOM" id="CLU_157261_0_0_6"/>
<dbReference type="OrthoDB" id="8685817at2"/>
<dbReference type="NCBIfam" id="TIGR02792">
    <property type="entry name" value="PCA_ligA"/>
    <property type="match status" value="1"/>
</dbReference>
<accession>A4BGZ2</accession>
<dbReference type="STRING" id="314283.MED297_03000"/>
<dbReference type="InterPro" id="IPR036622">
    <property type="entry name" value="LigA_sf"/>
</dbReference>
<evidence type="ECO:0000313" key="3">
    <source>
        <dbReference type="Proteomes" id="UP000005953"/>
    </source>
</evidence>
<name>A4BGZ2_9GAMM</name>
<protein>
    <submittedName>
        <fullName evidence="2">Protocatechuate 4,5-dioxygenase, alpha chain</fullName>
    </submittedName>
</protein>
<sequence>MNREYDDIPGTYVMDSKHCRAGYHLNMFCMSLNKAENREAFKADEAAYLDKFSMTLEQKQAVLDRDWLGMLQLGGNIYYTFKIAAFDGRSMQYVGGKMSGVSEEEFRQMMVSGGRSVEGNRSKKEQANG</sequence>
<reference evidence="2 3" key="1">
    <citation type="submission" date="2006-02" db="EMBL/GenBank/DDBJ databases">
        <authorList>
            <person name="Pinhassi J."/>
            <person name="Pedros-Alio C."/>
            <person name="Ferriera S."/>
            <person name="Johnson J."/>
            <person name="Kravitz S."/>
            <person name="Halpern A."/>
            <person name="Remington K."/>
            <person name="Beeson K."/>
            <person name="Tran B."/>
            <person name="Rogers Y.-H."/>
            <person name="Friedman R."/>
            <person name="Venter J.C."/>
        </authorList>
    </citation>
    <scope>NUCLEOTIDE SEQUENCE [LARGE SCALE GENOMIC DNA]</scope>
    <source>
        <strain evidence="2 3">MED297</strain>
    </source>
</reference>
<keyword evidence="3" id="KW-1185">Reference proteome</keyword>
<dbReference type="Proteomes" id="UP000005953">
    <property type="component" value="Unassembled WGS sequence"/>
</dbReference>